<evidence type="ECO:0000313" key="10">
    <source>
        <dbReference type="EMBL" id="PZE19527.1"/>
    </source>
</evidence>
<dbReference type="GO" id="GO:0005886">
    <property type="term" value="C:plasma membrane"/>
    <property type="evidence" value="ECO:0007669"/>
    <property type="project" value="UniProtKB-SubCell"/>
</dbReference>
<feature type="transmembrane region" description="Helical" evidence="8">
    <location>
        <begin position="506"/>
        <end position="524"/>
    </location>
</feature>
<dbReference type="InterPro" id="IPR000515">
    <property type="entry name" value="MetI-like"/>
</dbReference>
<gene>
    <name evidence="10" type="ORF">CBW46_018215</name>
</gene>
<feature type="transmembrane region" description="Helical" evidence="8">
    <location>
        <begin position="6"/>
        <end position="24"/>
    </location>
</feature>
<evidence type="ECO:0000256" key="1">
    <source>
        <dbReference type="ARBA" id="ARBA00004429"/>
    </source>
</evidence>
<dbReference type="Gene3D" id="1.10.3720.10">
    <property type="entry name" value="MetI-like"/>
    <property type="match status" value="2"/>
</dbReference>
<name>A0A2W1N571_PAEXE</name>
<evidence type="ECO:0000256" key="2">
    <source>
        <dbReference type="ARBA" id="ARBA00022448"/>
    </source>
</evidence>
<feature type="transmembrane region" description="Helical" evidence="8">
    <location>
        <begin position="80"/>
        <end position="101"/>
    </location>
</feature>
<keyword evidence="7 8" id="KW-0472">Membrane</keyword>
<feature type="transmembrane region" description="Helical" evidence="8">
    <location>
        <begin position="271"/>
        <end position="304"/>
    </location>
</feature>
<dbReference type="EMBL" id="NHRJ02000016">
    <property type="protein sequence ID" value="PZE19527.1"/>
    <property type="molecule type" value="Genomic_DNA"/>
</dbReference>
<feature type="transmembrane region" description="Helical" evidence="8">
    <location>
        <begin position="173"/>
        <end position="195"/>
    </location>
</feature>
<feature type="domain" description="ABC transmembrane type-1" evidence="9">
    <location>
        <begin position="42"/>
        <end position="245"/>
    </location>
</feature>
<dbReference type="PANTHER" id="PTHR43357:SF3">
    <property type="entry name" value="FE(3+)-TRANSPORT SYSTEM PERMEASE PROTEIN FBPB 2"/>
    <property type="match status" value="1"/>
</dbReference>
<evidence type="ECO:0000256" key="3">
    <source>
        <dbReference type="ARBA" id="ARBA00022475"/>
    </source>
</evidence>
<feature type="transmembrane region" description="Helical" evidence="8">
    <location>
        <begin position="232"/>
        <end position="250"/>
    </location>
</feature>
<feature type="transmembrane region" description="Helical" evidence="8">
    <location>
        <begin position="456"/>
        <end position="473"/>
    </location>
</feature>
<dbReference type="SUPFAM" id="SSF161098">
    <property type="entry name" value="MetI-like"/>
    <property type="match status" value="2"/>
</dbReference>
<evidence type="ECO:0000256" key="7">
    <source>
        <dbReference type="ARBA" id="ARBA00023136"/>
    </source>
</evidence>
<feature type="transmembrane region" description="Helical" evidence="8">
    <location>
        <begin position="396"/>
        <end position="413"/>
    </location>
</feature>
<dbReference type="AlphaFoldDB" id="A0A2W1N571"/>
<feature type="transmembrane region" description="Helical" evidence="8">
    <location>
        <begin position="122"/>
        <end position="145"/>
    </location>
</feature>
<feature type="transmembrane region" description="Helical" evidence="8">
    <location>
        <begin position="324"/>
        <end position="342"/>
    </location>
</feature>
<evidence type="ECO:0000259" key="9">
    <source>
        <dbReference type="PROSITE" id="PS50928"/>
    </source>
</evidence>
<dbReference type="GO" id="GO:0055085">
    <property type="term" value="P:transmembrane transport"/>
    <property type="evidence" value="ECO:0007669"/>
    <property type="project" value="InterPro"/>
</dbReference>
<evidence type="ECO:0000256" key="6">
    <source>
        <dbReference type="ARBA" id="ARBA00022989"/>
    </source>
</evidence>
<proteinExistence type="inferred from homology"/>
<evidence type="ECO:0000313" key="11">
    <source>
        <dbReference type="Proteomes" id="UP000214746"/>
    </source>
</evidence>
<evidence type="ECO:0000256" key="8">
    <source>
        <dbReference type="RuleBase" id="RU363032"/>
    </source>
</evidence>
<dbReference type="Proteomes" id="UP000214746">
    <property type="component" value="Unassembled WGS sequence"/>
</dbReference>
<organism evidence="10 11">
    <name type="scientific">Paenibacillus xerothermodurans</name>
    <dbReference type="NCBI Taxonomy" id="1977292"/>
    <lineage>
        <taxon>Bacteria</taxon>
        <taxon>Bacillati</taxon>
        <taxon>Bacillota</taxon>
        <taxon>Bacilli</taxon>
        <taxon>Bacillales</taxon>
        <taxon>Paenibacillaceae</taxon>
        <taxon>Paenibacillus</taxon>
    </lineage>
</organism>
<dbReference type="OrthoDB" id="9776648at2"/>
<accession>A0A2W1N571</accession>
<feature type="domain" description="ABC transmembrane type-1" evidence="9">
    <location>
        <begin position="318"/>
        <end position="524"/>
    </location>
</feature>
<feature type="transmembrane region" description="Helical" evidence="8">
    <location>
        <begin position="45"/>
        <end position="68"/>
    </location>
</feature>
<dbReference type="Pfam" id="PF00528">
    <property type="entry name" value="BPD_transp_1"/>
    <property type="match status" value="2"/>
</dbReference>
<comment type="subcellular location">
    <subcellularLocation>
        <location evidence="1">Cell inner membrane</location>
        <topology evidence="1">Multi-pass membrane protein</topology>
    </subcellularLocation>
    <subcellularLocation>
        <location evidence="8">Cell membrane</location>
        <topology evidence="8">Multi-pass membrane protein</topology>
    </subcellularLocation>
</comment>
<feature type="transmembrane region" description="Helical" evidence="8">
    <location>
        <begin position="354"/>
        <end position="376"/>
    </location>
</feature>
<dbReference type="InterPro" id="IPR035906">
    <property type="entry name" value="MetI-like_sf"/>
</dbReference>
<keyword evidence="3" id="KW-1003">Cell membrane</keyword>
<keyword evidence="2 8" id="KW-0813">Transport</keyword>
<evidence type="ECO:0000256" key="4">
    <source>
        <dbReference type="ARBA" id="ARBA00022519"/>
    </source>
</evidence>
<keyword evidence="6 8" id="KW-1133">Transmembrane helix</keyword>
<keyword evidence="5 8" id="KW-0812">Transmembrane</keyword>
<evidence type="ECO:0000256" key="5">
    <source>
        <dbReference type="ARBA" id="ARBA00022692"/>
    </source>
</evidence>
<dbReference type="PANTHER" id="PTHR43357">
    <property type="entry name" value="INNER MEMBRANE ABC TRANSPORTER PERMEASE PROTEIN YDCV"/>
    <property type="match status" value="1"/>
</dbReference>
<reference evidence="10" key="1">
    <citation type="submission" date="2018-06" db="EMBL/GenBank/DDBJ databases">
        <title>Paenibacillus xerothermodurans sp. nov. an extremely dry heat resistant spore forming bacterium isolated from the soil of Cape Canaveral, Florida.</title>
        <authorList>
            <person name="Seuylemezian A."/>
            <person name="Kaur N."/>
            <person name="Patil P."/>
            <person name="Patil P."/>
            <person name="Mayilraj S."/>
            <person name="Vaishampayan P."/>
        </authorList>
    </citation>
    <scope>NUCLEOTIDE SEQUENCE [LARGE SCALE GENOMIC DNA]</scope>
    <source>
        <strain evidence="10">ATCC 27380</strain>
    </source>
</reference>
<sequence length="532" mass="59261">MLISVIGAAVLMLPIFYVFTVLFQKPNRNWEQIKQFLLQDYMLDSLVLVLFTGFFTVVIGLALAWLVAAYDFPMKRFFRWALILPLAIPPYIAAYTYANMLSYTGIVQKTLRNQFGLSLSQSYFNVMSIQGAVFIFTMFLFPYVYLIARSFLERQSASYVENARLLGRGPVSIFFRVVLPISRPALIGGVTLVVFEVLSDYGVSSYFGVQTISTAIFKMWFGMYDVDSAMRLAAWLMIVVIGIFIAERLLRRHRMFSSSTSKMRPLVPQRLQGISAGAAAAVCFLIFLFSLLIPLVQLVVWATWTYEAVFDQTFIELTLNTLRVALMATVIIMVLSVVVANVCRRQRNGFASFLSRGVTAGYSVPGAIIAIGVLAVCINLDKSLAPLYNQMGLGKAPLIISMSLAMAVFGYVIRFMATGYHAVEAGFEKIGSKYVEASRLLGIGPTRTFFKVDLPLIKGAVLSGFILTFVEIIKELPITLLLRPFNFETLATKAYQYAGDEQILEASVPSLIIVGISLISVLAFHQLGKRME</sequence>
<comment type="similarity">
    <text evidence="8">Belongs to the binding-protein-dependent transport system permease family.</text>
</comment>
<comment type="caution">
    <text evidence="10">The sequence shown here is derived from an EMBL/GenBank/DDBJ whole genome shotgun (WGS) entry which is preliminary data.</text>
</comment>
<protein>
    <submittedName>
        <fullName evidence="10">Iron ABC transporter permease</fullName>
    </submittedName>
</protein>
<dbReference type="CDD" id="cd06261">
    <property type="entry name" value="TM_PBP2"/>
    <property type="match status" value="2"/>
</dbReference>
<keyword evidence="11" id="KW-1185">Reference proteome</keyword>
<dbReference type="PROSITE" id="PS50928">
    <property type="entry name" value="ABC_TM1"/>
    <property type="match status" value="2"/>
</dbReference>
<keyword evidence="4" id="KW-0997">Cell inner membrane</keyword>